<organism evidence="3 4">
    <name type="scientific">Streptomyces toxytricini</name>
    <name type="common">Actinomyces toxytricini</name>
    <dbReference type="NCBI Taxonomy" id="67369"/>
    <lineage>
        <taxon>Bacteria</taxon>
        <taxon>Bacillati</taxon>
        <taxon>Actinomycetota</taxon>
        <taxon>Actinomycetes</taxon>
        <taxon>Kitasatosporales</taxon>
        <taxon>Streptomycetaceae</taxon>
        <taxon>Streptomyces</taxon>
    </lineage>
</organism>
<dbReference type="EMBL" id="JBIUYY010000007">
    <property type="protein sequence ID" value="MFJ2822909.1"/>
    <property type="molecule type" value="Genomic_DNA"/>
</dbReference>
<accession>A0ABW8EI66</accession>
<gene>
    <name evidence="3" type="ORF">ACIO7M_17595</name>
</gene>
<dbReference type="Pfam" id="PF13560">
    <property type="entry name" value="HTH_31"/>
    <property type="match status" value="1"/>
</dbReference>
<dbReference type="Gene3D" id="1.10.260.40">
    <property type="entry name" value="lambda repressor-like DNA-binding domains"/>
    <property type="match status" value="1"/>
</dbReference>
<dbReference type="RefSeq" id="WP_365511457.1">
    <property type="nucleotide sequence ID" value="NZ_JBFANW010000292.1"/>
</dbReference>
<feature type="region of interest" description="Disordered" evidence="1">
    <location>
        <begin position="276"/>
        <end position="307"/>
    </location>
</feature>
<name>A0ABW8EI66_STRT5</name>
<dbReference type="SUPFAM" id="SSF47413">
    <property type="entry name" value="lambda repressor-like DNA-binding domains"/>
    <property type="match status" value="1"/>
</dbReference>
<dbReference type="CDD" id="cd00093">
    <property type="entry name" value="HTH_XRE"/>
    <property type="match status" value="1"/>
</dbReference>
<comment type="caution">
    <text evidence="3">The sequence shown here is derived from an EMBL/GenBank/DDBJ whole genome shotgun (WGS) entry which is preliminary data.</text>
</comment>
<proteinExistence type="predicted"/>
<reference evidence="3 4" key="1">
    <citation type="submission" date="2024-10" db="EMBL/GenBank/DDBJ databases">
        <title>The Natural Products Discovery Center: Release of the First 8490 Sequenced Strains for Exploring Actinobacteria Biosynthetic Diversity.</title>
        <authorList>
            <person name="Kalkreuter E."/>
            <person name="Kautsar S.A."/>
            <person name="Yang D."/>
            <person name="Bader C.D."/>
            <person name="Teijaro C.N."/>
            <person name="Fluegel L."/>
            <person name="Davis C.M."/>
            <person name="Simpson J.R."/>
            <person name="Lauterbach L."/>
            <person name="Steele A.D."/>
            <person name="Gui C."/>
            <person name="Meng S."/>
            <person name="Li G."/>
            <person name="Viehrig K."/>
            <person name="Ye F."/>
            <person name="Su P."/>
            <person name="Kiefer A.F."/>
            <person name="Nichols A."/>
            <person name="Cepeda A.J."/>
            <person name="Yan W."/>
            <person name="Fan B."/>
            <person name="Jiang Y."/>
            <person name="Adhikari A."/>
            <person name="Zheng C.-J."/>
            <person name="Schuster L."/>
            <person name="Cowan T.M."/>
            <person name="Smanski M.J."/>
            <person name="Chevrette M.G."/>
            <person name="De Carvalho L.P.S."/>
            <person name="Shen B."/>
        </authorList>
    </citation>
    <scope>NUCLEOTIDE SEQUENCE [LARGE SCALE GENOMIC DNA]</scope>
    <source>
        <strain evidence="3 4">NPDC087220</strain>
    </source>
</reference>
<keyword evidence="4" id="KW-1185">Reference proteome</keyword>
<dbReference type="Pfam" id="PF19054">
    <property type="entry name" value="DUF5753"/>
    <property type="match status" value="1"/>
</dbReference>
<dbReference type="InterPro" id="IPR001387">
    <property type="entry name" value="Cro/C1-type_HTH"/>
</dbReference>
<evidence type="ECO:0000313" key="4">
    <source>
        <dbReference type="Proteomes" id="UP001617351"/>
    </source>
</evidence>
<dbReference type="SMART" id="SM00530">
    <property type="entry name" value="HTH_XRE"/>
    <property type="match status" value="1"/>
</dbReference>
<dbReference type="InterPro" id="IPR010982">
    <property type="entry name" value="Lambda_DNA-bd_dom_sf"/>
</dbReference>
<dbReference type="Proteomes" id="UP001617351">
    <property type="component" value="Unassembled WGS sequence"/>
</dbReference>
<evidence type="ECO:0000259" key="2">
    <source>
        <dbReference type="SMART" id="SM00530"/>
    </source>
</evidence>
<feature type="compositionally biased region" description="Basic residues" evidence="1">
    <location>
        <begin position="281"/>
        <end position="291"/>
    </location>
</feature>
<sequence>MAARKDIDGSVSVPAFYGKELRWKREAAGLTLQQTVEGSFYGASYLSEIERGHRRMPEELARHVDRVLHTDGFFARCCEDVRKAGNSAPAPCFAQAREMEARARGIEEWNSTVIPGPIQVEPYFREIIRAAHPHYDEEKVVQLVAVRRSRAYVYEEADGPASWTVLHESVLRQPVGGDDVMAEQLAHVATVAGRSSFVVQVLPSSGGPYPYMTGSTFLMSFSDAPPIVYTEGAYSGQIHDDPNIVVEYQQAFNRLRAAALPPRESLRMIEAAAEDYASGNRARRREHRRLASRGLQSRNRGVRRPGW</sequence>
<dbReference type="InterPro" id="IPR043917">
    <property type="entry name" value="DUF5753"/>
</dbReference>
<evidence type="ECO:0000313" key="3">
    <source>
        <dbReference type="EMBL" id="MFJ2822909.1"/>
    </source>
</evidence>
<protein>
    <submittedName>
        <fullName evidence="3">Helix-turn-helix transcriptional regulator</fullName>
    </submittedName>
</protein>
<evidence type="ECO:0000256" key="1">
    <source>
        <dbReference type="SAM" id="MobiDB-lite"/>
    </source>
</evidence>
<feature type="domain" description="HTH cro/C1-type" evidence="2">
    <location>
        <begin position="20"/>
        <end position="75"/>
    </location>
</feature>